<gene>
    <name evidence="4" type="ORF">ACFSW8_14035</name>
</gene>
<evidence type="ECO:0000313" key="5">
    <source>
        <dbReference type="Proteomes" id="UP001597389"/>
    </source>
</evidence>
<evidence type="ECO:0000256" key="2">
    <source>
        <dbReference type="SAM" id="Phobius"/>
    </source>
</evidence>
<feature type="transmembrane region" description="Helical" evidence="2">
    <location>
        <begin position="136"/>
        <end position="155"/>
    </location>
</feature>
<organism evidence="4 5">
    <name type="scientific">Rubritalea tangerina</name>
    <dbReference type="NCBI Taxonomy" id="430798"/>
    <lineage>
        <taxon>Bacteria</taxon>
        <taxon>Pseudomonadati</taxon>
        <taxon>Verrucomicrobiota</taxon>
        <taxon>Verrucomicrobiia</taxon>
        <taxon>Verrucomicrobiales</taxon>
        <taxon>Rubritaleaceae</taxon>
        <taxon>Rubritalea</taxon>
    </lineage>
</organism>
<keyword evidence="2" id="KW-0812">Transmembrane</keyword>
<keyword evidence="2" id="KW-1133">Transmembrane helix</keyword>
<feature type="transmembrane region" description="Helical" evidence="2">
    <location>
        <begin position="167"/>
        <end position="188"/>
    </location>
</feature>
<accession>A0ABW4ZDD0</accession>
<dbReference type="RefSeq" id="WP_377178545.1">
    <property type="nucleotide sequence ID" value="NZ_JBHUJB010000061.1"/>
</dbReference>
<reference evidence="5" key="1">
    <citation type="journal article" date="2019" name="Int. J. Syst. Evol. Microbiol.">
        <title>The Global Catalogue of Microorganisms (GCM) 10K type strain sequencing project: providing services to taxonomists for standard genome sequencing and annotation.</title>
        <authorList>
            <consortium name="The Broad Institute Genomics Platform"/>
            <consortium name="The Broad Institute Genome Sequencing Center for Infectious Disease"/>
            <person name="Wu L."/>
            <person name="Ma J."/>
        </authorList>
    </citation>
    <scope>NUCLEOTIDE SEQUENCE [LARGE SCALE GENOMIC DNA]</scope>
    <source>
        <strain evidence="5">CCUG 57942</strain>
    </source>
</reference>
<feature type="domain" description="GYF" evidence="3">
    <location>
        <begin position="9"/>
        <end position="55"/>
    </location>
</feature>
<dbReference type="EMBL" id="JBHUJB010000061">
    <property type="protein sequence ID" value="MFD2160023.1"/>
    <property type="molecule type" value="Genomic_DNA"/>
</dbReference>
<keyword evidence="5" id="KW-1185">Reference proteome</keyword>
<feature type="transmembrane region" description="Helical" evidence="2">
    <location>
        <begin position="102"/>
        <end position="124"/>
    </location>
</feature>
<sequence>MGATAEKEWFYLTLGHRRGPVTKDEFCDKIAKQEVFIDSTQVWKQGMTQWVNLAESKAFAADIKKIRSAASQADARVREETAVKDMDEDISCRGVSRALFNLFFYVGWLVPMMIGIVVLTELQVQQYLDPARYRTSVLLQLVPSILLMIAMWQMAASRMQHAGYSKAHGLGVFVPIYNLWVFLVCLFAPRNYSRRKKLGAAAFVYLFLMLGGLAASALIVVPKVGATSLSPLALTEGLTDFYKEKTNYTGRYNTNVAEAASSEARQEQMKKQKELQKQNSRGSLRRDTQ</sequence>
<dbReference type="InterPro" id="IPR025640">
    <property type="entry name" value="GYF_2"/>
</dbReference>
<evidence type="ECO:0000259" key="3">
    <source>
        <dbReference type="Pfam" id="PF14237"/>
    </source>
</evidence>
<feature type="compositionally biased region" description="Basic and acidic residues" evidence="1">
    <location>
        <begin position="264"/>
        <end position="276"/>
    </location>
</feature>
<evidence type="ECO:0000256" key="1">
    <source>
        <dbReference type="SAM" id="MobiDB-lite"/>
    </source>
</evidence>
<comment type="caution">
    <text evidence="4">The sequence shown here is derived from an EMBL/GenBank/DDBJ whole genome shotgun (WGS) entry which is preliminary data.</text>
</comment>
<proteinExistence type="predicted"/>
<protein>
    <submittedName>
        <fullName evidence="4">DUF4339 domain-containing protein</fullName>
    </submittedName>
</protein>
<evidence type="ECO:0000313" key="4">
    <source>
        <dbReference type="EMBL" id="MFD2160023.1"/>
    </source>
</evidence>
<feature type="region of interest" description="Disordered" evidence="1">
    <location>
        <begin position="259"/>
        <end position="289"/>
    </location>
</feature>
<feature type="transmembrane region" description="Helical" evidence="2">
    <location>
        <begin position="200"/>
        <end position="221"/>
    </location>
</feature>
<dbReference type="Proteomes" id="UP001597389">
    <property type="component" value="Unassembled WGS sequence"/>
</dbReference>
<keyword evidence="2" id="KW-0472">Membrane</keyword>
<name>A0ABW4ZDD0_9BACT</name>
<dbReference type="Pfam" id="PF14237">
    <property type="entry name" value="GYF_2"/>
    <property type="match status" value="1"/>
</dbReference>